<dbReference type="Gene3D" id="2.60.120.600">
    <property type="entry name" value="Domain of unknown function DUF1214, C-terminal domain"/>
    <property type="match status" value="1"/>
</dbReference>
<reference evidence="4 5" key="1">
    <citation type="submission" date="2024-07" db="EMBL/GenBank/DDBJ databases">
        <title>Section-level genome sequencing and comparative genomics of Aspergillus sections Usti and Cavernicolus.</title>
        <authorList>
            <consortium name="Lawrence Berkeley National Laboratory"/>
            <person name="Nybo J.L."/>
            <person name="Vesth T.C."/>
            <person name="Theobald S."/>
            <person name="Frisvad J.C."/>
            <person name="Larsen T.O."/>
            <person name="Kjaerboelling I."/>
            <person name="Rothschild-Mancinelli K."/>
            <person name="Lyhne E.K."/>
            <person name="Kogle M.E."/>
            <person name="Barry K."/>
            <person name="Clum A."/>
            <person name="Na H."/>
            <person name="Ledsgaard L."/>
            <person name="Lin J."/>
            <person name="Lipzen A."/>
            <person name="Kuo A."/>
            <person name="Riley R."/>
            <person name="Mondo S."/>
            <person name="Labutti K."/>
            <person name="Haridas S."/>
            <person name="Pangalinan J."/>
            <person name="Salamov A.A."/>
            <person name="Simmons B.A."/>
            <person name="Magnuson J.K."/>
            <person name="Chen J."/>
            <person name="Drula E."/>
            <person name="Henrissat B."/>
            <person name="Wiebenga A."/>
            <person name="Lubbers R.J."/>
            <person name="Gomes A.C."/>
            <person name="Makela M.R."/>
            <person name="Stajich J."/>
            <person name="Grigoriev I.V."/>
            <person name="Mortensen U.H."/>
            <person name="De Vries R.P."/>
            <person name="Baker S.E."/>
            <person name="Andersen M.R."/>
        </authorList>
    </citation>
    <scope>NUCLEOTIDE SEQUENCE [LARGE SCALE GENOMIC DNA]</scope>
    <source>
        <strain evidence="4 5">CBS 209.92</strain>
    </source>
</reference>
<dbReference type="SUPFAM" id="SSF160935">
    <property type="entry name" value="VPA0735-like"/>
    <property type="match status" value="1"/>
</dbReference>
<dbReference type="EMBL" id="JBFTWV010000006">
    <property type="protein sequence ID" value="KAL2799676.1"/>
    <property type="molecule type" value="Genomic_DNA"/>
</dbReference>
<dbReference type="InterPro" id="IPR010679">
    <property type="entry name" value="DUF1254"/>
</dbReference>
<evidence type="ECO:0000259" key="2">
    <source>
        <dbReference type="Pfam" id="PF06742"/>
    </source>
</evidence>
<evidence type="ECO:0000259" key="3">
    <source>
        <dbReference type="Pfam" id="PF06863"/>
    </source>
</evidence>
<organism evidence="4 5">
    <name type="scientific">Aspergillus keveii</name>
    <dbReference type="NCBI Taxonomy" id="714993"/>
    <lineage>
        <taxon>Eukaryota</taxon>
        <taxon>Fungi</taxon>
        <taxon>Dikarya</taxon>
        <taxon>Ascomycota</taxon>
        <taxon>Pezizomycotina</taxon>
        <taxon>Eurotiomycetes</taxon>
        <taxon>Eurotiomycetidae</taxon>
        <taxon>Eurotiales</taxon>
        <taxon>Aspergillaceae</taxon>
        <taxon>Aspergillus</taxon>
        <taxon>Aspergillus subgen. Nidulantes</taxon>
    </lineage>
</organism>
<comment type="caution">
    <text evidence="4">The sequence shown here is derived from an EMBL/GenBank/DDBJ whole genome shotgun (WGS) entry which is preliminary data.</text>
</comment>
<name>A0ABR4GKT5_9EURO</name>
<sequence>MRTIFTLTRAMVASLLFPGLIASPVCHMEPTVEEATEFALIYGYPLLSYAKFALPILQSRGTNELSHMRQLSTAEFQDVVRPNVDTLYSWVILDLSERDLIIEVPEISDRTTGFSHSMMLAKSRYGNNYANIGSISQSSPGKYRVRYSRDREASVQLCGKASGHDDECDDDYEGVINAPTPYGTFVGRLAVEDDMTDLEEVHALQDQMALYSIPRKQPHPHHSNRFIPPLTIEMLNSSLSPDISLRTMQMTARFTPFSRPRIISDVRHVDDMLRHAGIHHGHYKPPTGVNLTYLAHKAGESVRTHAALPANTVQLGNNWSELAPSAQGDYGTDYKMRYYVAQWGYLALVASEALYPSYHDPLSDGGGTTLTLGAKEAYTITFGSKPPLAAGGFWSVTAYNAEQYLVPNSLNRYALGDRSNLTYADGLPVYGSSNGSDETGFEILVQPADLQPPRNWTANWLPAPAGGGRMSITFRLYGPTQELISGQWEYPHVRKHVALSA</sequence>
<evidence type="ECO:0008006" key="6">
    <source>
        <dbReference type="Google" id="ProtNLM"/>
    </source>
</evidence>
<keyword evidence="1" id="KW-0732">Signal</keyword>
<evidence type="ECO:0000313" key="4">
    <source>
        <dbReference type="EMBL" id="KAL2799676.1"/>
    </source>
</evidence>
<feature type="signal peptide" evidence="1">
    <location>
        <begin position="1"/>
        <end position="22"/>
    </location>
</feature>
<dbReference type="Pfam" id="PF06863">
    <property type="entry name" value="DUF1254"/>
    <property type="match status" value="1"/>
</dbReference>
<gene>
    <name evidence="4" type="ORF">BJX66DRAFT_332724</name>
</gene>
<proteinExistence type="predicted"/>
<dbReference type="InterPro" id="IPR037050">
    <property type="entry name" value="DUF1254_sf"/>
</dbReference>
<dbReference type="PANTHER" id="PTHR36509">
    <property type="entry name" value="BLL3101 PROTEIN"/>
    <property type="match status" value="1"/>
</dbReference>
<dbReference type="PANTHER" id="PTHR36509:SF2">
    <property type="entry name" value="BLL3101 PROTEIN"/>
    <property type="match status" value="1"/>
</dbReference>
<feature type="domain" description="DUF1214" evidence="2">
    <location>
        <begin position="362"/>
        <end position="481"/>
    </location>
</feature>
<dbReference type="Proteomes" id="UP001610563">
    <property type="component" value="Unassembled WGS sequence"/>
</dbReference>
<accession>A0ABR4GKT5</accession>
<dbReference type="Gene3D" id="2.60.40.1610">
    <property type="entry name" value="Domain of unknown function DUF1254"/>
    <property type="match status" value="1"/>
</dbReference>
<dbReference type="InterPro" id="IPR010621">
    <property type="entry name" value="DUF1214"/>
</dbReference>
<evidence type="ECO:0000256" key="1">
    <source>
        <dbReference type="SAM" id="SignalP"/>
    </source>
</evidence>
<evidence type="ECO:0000313" key="5">
    <source>
        <dbReference type="Proteomes" id="UP001610563"/>
    </source>
</evidence>
<dbReference type="InterPro" id="IPR037049">
    <property type="entry name" value="DUF1214_C_sf"/>
</dbReference>
<dbReference type="Pfam" id="PF06742">
    <property type="entry name" value="DUF1214"/>
    <property type="match status" value="1"/>
</dbReference>
<keyword evidence="5" id="KW-1185">Reference proteome</keyword>
<protein>
    <recommendedName>
        <fullName evidence="6">DUF1254-domain-containing protein</fullName>
    </recommendedName>
</protein>
<feature type="chain" id="PRO_5046224597" description="DUF1254-domain-containing protein" evidence="1">
    <location>
        <begin position="23"/>
        <end position="501"/>
    </location>
</feature>
<feature type="domain" description="DUF1254" evidence="3">
    <location>
        <begin position="63"/>
        <end position="211"/>
    </location>
</feature>